<evidence type="ECO:0000313" key="3">
    <source>
        <dbReference type="Proteomes" id="UP000092584"/>
    </source>
</evidence>
<dbReference type="AlphaFoldDB" id="A0A1B8TWY4"/>
<accession>A0A1B8TWY4</accession>
<dbReference type="Gene3D" id="3.90.1570.50">
    <property type="match status" value="1"/>
</dbReference>
<feature type="domain" description="Helicase ATP-binding" evidence="1">
    <location>
        <begin position="274"/>
        <end position="524"/>
    </location>
</feature>
<dbReference type="SMART" id="SM00487">
    <property type="entry name" value="DEXDc"/>
    <property type="match status" value="1"/>
</dbReference>
<gene>
    <name evidence="2" type="ORF">LPB3_07485</name>
</gene>
<dbReference type="STRING" id="1774273.LPB03_05010"/>
<name>A0A1B8TWY4_9FLAO</name>
<keyword evidence="2" id="KW-0547">Nucleotide-binding</keyword>
<reference evidence="3" key="1">
    <citation type="submission" date="2016-02" db="EMBL/GenBank/DDBJ databases">
        <authorList>
            <person name="Shin S.-K."/>
            <person name="Yi H."/>
            <person name="Kim E."/>
        </authorList>
    </citation>
    <scope>NUCLEOTIDE SEQUENCE [LARGE SCALE GENOMIC DNA]</scope>
    <source>
        <strain evidence="3">LPB0003</strain>
    </source>
</reference>
<dbReference type="KEGG" id="pob:LPB03_05010"/>
<keyword evidence="3" id="KW-1185">Reference proteome</keyword>
<evidence type="ECO:0000259" key="1">
    <source>
        <dbReference type="SMART" id="SM00487"/>
    </source>
</evidence>
<dbReference type="InterPro" id="IPR055180">
    <property type="entry name" value="HsdR_RecA-like_helicase_dom_2"/>
</dbReference>
<dbReference type="Pfam" id="PF18766">
    <property type="entry name" value="SWI2_SNF2"/>
    <property type="match status" value="1"/>
</dbReference>
<dbReference type="SUPFAM" id="SSF52540">
    <property type="entry name" value="P-loop containing nucleoside triphosphate hydrolases"/>
    <property type="match status" value="1"/>
</dbReference>
<dbReference type="PANTHER" id="PTHR42927:SF1">
    <property type="entry name" value="HELICASE SUPERFAMILY 1 AND 2 DOMAIN-CONTAINING PROTEIN"/>
    <property type="match status" value="1"/>
</dbReference>
<dbReference type="Pfam" id="PF04313">
    <property type="entry name" value="HSDR_N"/>
    <property type="match status" value="1"/>
</dbReference>
<dbReference type="GO" id="GO:0005524">
    <property type="term" value="F:ATP binding"/>
    <property type="evidence" value="ECO:0007669"/>
    <property type="project" value="UniProtKB-KW"/>
</dbReference>
<dbReference type="EMBL" id="LSFM01000022">
    <property type="protein sequence ID" value="OBY64226.1"/>
    <property type="molecule type" value="Genomic_DNA"/>
</dbReference>
<dbReference type="Gene3D" id="3.40.50.300">
    <property type="entry name" value="P-loop containing nucleotide triphosphate hydrolases"/>
    <property type="match status" value="2"/>
</dbReference>
<dbReference type="RefSeq" id="WP_065318976.1">
    <property type="nucleotide sequence ID" value="NZ_CP017477.1"/>
</dbReference>
<dbReference type="GO" id="GO:0004386">
    <property type="term" value="F:helicase activity"/>
    <property type="evidence" value="ECO:0007669"/>
    <property type="project" value="UniProtKB-KW"/>
</dbReference>
<dbReference type="InterPro" id="IPR007409">
    <property type="entry name" value="Restrct_endonuc_type1_HsdR_N"/>
</dbReference>
<dbReference type="InterPro" id="IPR014001">
    <property type="entry name" value="Helicase_ATP-bd"/>
</dbReference>
<dbReference type="GO" id="GO:0009307">
    <property type="term" value="P:DNA restriction-modification system"/>
    <property type="evidence" value="ECO:0007669"/>
    <property type="project" value="UniProtKB-KW"/>
</dbReference>
<sequence length="1027" mass="118816">MIKPKDTSEKALQKLIVKQLVVKHGYIESVSNDFDREFCINKEQLMAFLEESQLANYNYIQQKGERSFLVRLDKRIQDKGIIELLRKGFKYNDKTIMFFYPEPNSNYNLKDQAKYDANIFSVTEELIYTDNNKNRLDLTIFLNGLPIITTELKNAFTYQAVQNAIKQYMYDRNPKDKIFNLGRCMVHFAADTTQVYMTGSLAHKNTAFFPFNKGQNEGKPYAPFGAGNPINPNGLKTAYLWEEVLSKSSLSNIIQKFATLISEINLETGKTKRIQIFPRYHQLTAVREILADTKENGVGGRYLVQHSAGSGKSNSITWLTLQLVSLFGKDNGTSLFDSVIVVTDRRVLDEQIRKNIKSFAQVKKMVEAITGDAKDIKALDPNEDSFSKTTHMRLALANNKKVITCTVQTFPFVLKTVQDMATKNVAILIDEAHSSQSGEAAASMNALFADINADDIPRDEEGKISTEDLLNHLIEGRKMLNNASYYAFTATPKNKTLETFGFEQAYKDEHGEEHFEYLPFHTYSMKQAIEEEFILDVLKNYTTWKSFYKVKQEQDATGEEQFETKKANKQIRAFVEGHELAIAEKSKIMIDHFNEHVRMRIENKAKAMVVCRSIESAMKYKEAFDKYLKEINSSFKTIVAFSGKKKHWATGEELTEEKMNAFEDGLNDIPKQFNTDQYRFLIVADKYQTGFDQPLLHTMYVDKQLSDVQAVQTLSRLNRAKKPHKRETFVLDFFNEIDDIQSAFQPYYTTTILSKETDPNKLNDLQEELDELQIYDEDLVKVFFEDYYDEKTDRSTLDNIIDQIVRNFNEDLILDQQVLFKGSAKSFVRTYSYLSRILKFKQPYWEMLWLTLKHLIPHLKIEDEPNEENVLEVIDMDSYRTSRMIDKINILLEDAEGYVEPIPVQMGGGMADSEFDTLENIVNSFNNRFGDIDWGEGVDAKEAEAILTKDIPERLENNLEGLMSILNSDKTNAREESNILVKTLMQNMMFTNTSIYKKYADDDNFRNRYQEFIFDMLWSKSQKDLRK</sequence>
<comment type="caution">
    <text evidence="2">The sequence shown here is derived from an EMBL/GenBank/DDBJ whole genome shotgun (WGS) entry which is preliminary data.</text>
</comment>
<dbReference type="InterPro" id="IPR040980">
    <property type="entry name" value="SWI2_SNF2"/>
</dbReference>
<protein>
    <submittedName>
        <fullName evidence="2">DEAD/DEAH box helicase</fullName>
    </submittedName>
</protein>
<evidence type="ECO:0000313" key="2">
    <source>
        <dbReference type="EMBL" id="OBY64226.1"/>
    </source>
</evidence>
<proteinExistence type="predicted"/>
<dbReference type="Pfam" id="PF22679">
    <property type="entry name" value="T1R_D3-like"/>
    <property type="match status" value="1"/>
</dbReference>
<dbReference type="GO" id="GO:0009035">
    <property type="term" value="F:type I site-specific deoxyribonuclease activity"/>
    <property type="evidence" value="ECO:0007669"/>
    <property type="project" value="UniProtKB-EC"/>
</dbReference>
<keyword evidence="2" id="KW-0067">ATP-binding</keyword>
<dbReference type="OrthoDB" id="9758243at2"/>
<dbReference type="InterPro" id="IPR027417">
    <property type="entry name" value="P-loop_NTPase"/>
</dbReference>
<dbReference type="GO" id="GO:0003677">
    <property type="term" value="F:DNA binding"/>
    <property type="evidence" value="ECO:0007669"/>
    <property type="project" value="UniProtKB-KW"/>
</dbReference>
<dbReference type="PANTHER" id="PTHR42927">
    <property type="entry name" value="HELICASE SUPERFAMILY 1 AND 2 DOMAIN-CONTAINING PROTEIN"/>
    <property type="match status" value="1"/>
</dbReference>
<organism evidence="2 3">
    <name type="scientific">Polaribacter vadi</name>
    <dbReference type="NCBI Taxonomy" id="1774273"/>
    <lineage>
        <taxon>Bacteria</taxon>
        <taxon>Pseudomonadati</taxon>
        <taxon>Bacteroidota</taxon>
        <taxon>Flavobacteriia</taxon>
        <taxon>Flavobacteriales</taxon>
        <taxon>Flavobacteriaceae</taxon>
    </lineage>
</organism>
<keyword evidence="2" id="KW-0347">Helicase</keyword>
<dbReference type="Proteomes" id="UP000092584">
    <property type="component" value="Unassembled WGS sequence"/>
</dbReference>
<keyword evidence="2" id="KW-0378">Hydrolase</keyword>